<proteinExistence type="predicted"/>
<dbReference type="SUPFAM" id="SSF141371">
    <property type="entry name" value="PilZ domain-like"/>
    <property type="match status" value="1"/>
</dbReference>
<dbReference type="InterPro" id="IPR012349">
    <property type="entry name" value="Split_barrel_FMN-bd"/>
</dbReference>
<name>A0AA94EE26_9GAMM</name>
<protein>
    <recommendedName>
        <fullName evidence="3">PilZ domain-containing protein</fullName>
    </recommendedName>
</protein>
<accession>A0AA94EE26</accession>
<comment type="caution">
    <text evidence="1">The sequence shown here is derived from an EMBL/GenBank/DDBJ whole genome shotgun (WGS) entry which is preliminary data.</text>
</comment>
<keyword evidence="2" id="KW-1185">Reference proteome</keyword>
<organism evidence="1 2">
    <name type="scientific">Idiomarina aquatica</name>
    <dbReference type="NCBI Taxonomy" id="1327752"/>
    <lineage>
        <taxon>Bacteria</taxon>
        <taxon>Pseudomonadati</taxon>
        <taxon>Pseudomonadota</taxon>
        <taxon>Gammaproteobacteria</taxon>
        <taxon>Alteromonadales</taxon>
        <taxon>Idiomarinaceae</taxon>
        <taxon>Idiomarina</taxon>
    </lineage>
</organism>
<evidence type="ECO:0000313" key="2">
    <source>
        <dbReference type="Proteomes" id="UP000286680"/>
    </source>
</evidence>
<dbReference type="Gene3D" id="2.30.110.10">
    <property type="entry name" value="Electron Transport, Fmn-binding Protein, Chain A"/>
    <property type="match status" value="1"/>
</dbReference>
<gene>
    <name evidence="1" type="ORF">CWE23_09945</name>
</gene>
<dbReference type="AlphaFoldDB" id="A0AA94EE26"/>
<reference evidence="2" key="1">
    <citation type="journal article" date="2018" name="Front. Microbiol.">
        <title>Genome-Based Analysis Reveals the Taxonomy and Diversity of the Family Idiomarinaceae.</title>
        <authorList>
            <person name="Liu Y."/>
            <person name="Lai Q."/>
            <person name="Shao Z."/>
        </authorList>
    </citation>
    <scope>NUCLEOTIDE SEQUENCE [LARGE SCALE GENOMIC DNA]</scope>
    <source>
        <strain evidence="2">SN-14</strain>
    </source>
</reference>
<evidence type="ECO:0008006" key="3">
    <source>
        <dbReference type="Google" id="ProtNLM"/>
    </source>
</evidence>
<dbReference type="EMBL" id="PIPS01000003">
    <property type="protein sequence ID" value="RUO42416.1"/>
    <property type="molecule type" value="Genomic_DNA"/>
</dbReference>
<evidence type="ECO:0000313" key="1">
    <source>
        <dbReference type="EMBL" id="RUO42416.1"/>
    </source>
</evidence>
<dbReference type="Proteomes" id="UP000286680">
    <property type="component" value="Unassembled WGS sequence"/>
</dbReference>
<sequence>MLEPSPINNTYGMQTSKHKLIASGYNQVVELQCASQAGHDTNGRFHFTLIGQHYPDYLILEVSHLYRWQDVLPALRGSDQLVMRTISAQGEVIVGSVDLIHATQFPDKLLFVSYPKNSQTRSLRKTPRMQIEVRGQLTLEGEKQPMTNGLLHDMAAHGFGFDCEGVLPCFEGQLLGKNAQLTIQLSDDEHETRAVRIKSVEEAGPKQWRIGLESVMNDDDRVDLMHRLLMNSIPVLQLKSSGRSEGSNSDKALQE</sequence>